<sequence>MKPTALALMGAASPDLEKQGFLAVVFVYREYSGQQELAPSFDYAQDDKKDINKIIN</sequence>
<organism evidence="1 2">
    <name type="scientific">Flavobacterium anhuiense</name>
    <dbReference type="NCBI Taxonomy" id="459526"/>
    <lineage>
        <taxon>Bacteria</taxon>
        <taxon>Pseudomonadati</taxon>
        <taxon>Bacteroidota</taxon>
        <taxon>Flavobacteriia</taxon>
        <taxon>Flavobacteriales</taxon>
        <taxon>Flavobacteriaceae</taxon>
        <taxon>Flavobacterium</taxon>
    </lineage>
</organism>
<name>A0A444VX73_9FLAO</name>
<accession>A0A444VX73</accession>
<dbReference type="EMBL" id="JUIV01000010">
    <property type="protein sequence ID" value="RYJ38144.1"/>
    <property type="molecule type" value="Genomic_DNA"/>
</dbReference>
<gene>
    <name evidence="1" type="ORF">NU08_2759</name>
</gene>
<proteinExistence type="predicted"/>
<dbReference type="Proteomes" id="UP000290433">
    <property type="component" value="Unassembled WGS sequence"/>
</dbReference>
<comment type="caution">
    <text evidence="1">The sequence shown here is derived from an EMBL/GenBank/DDBJ whole genome shotgun (WGS) entry which is preliminary data.</text>
</comment>
<evidence type="ECO:0000313" key="2">
    <source>
        <dbReference type="Proteomes" id="UP000290433"/>
    </source>
</evidence>
<protein>
    <submittedName>
        <fullName evidence="1">Uncharacterized protein</fullName>
    </submittedName>
</protein>
<reference evidence="1 2" key="1">
    <citation type="submission" date="2014-12" db="EMBL/GenBank/DDBJ databases">
        <title>Genome sequence of Flavobacterium anhuiense RCM74.</title>
        <authorList>
            <person name="Kim J.F."/>
            <person name="Song J.Y."/>
            <person name="Kwak M.-J."/>
            <person name="Lee S.-W."/>
        </authorList>
    </citation>
    <scope>NUCLEOTIDE SEQUENCE [LARGE SCALE GENOMIC DNA]</scope>
    <source>
        <strain evidence="1 2">RCM74</strain>
    </source>
</reference>
<evidence type="ECO:0000313" key="1">
    <source>
        <dbReference type="EMBL" id="RYJ38144.1"/>
    </source>
</evidence>
<dbReference type="RefSeq" id="WP_165352455.1">
    <property type="nucleotide sequence ID" value="NZ_JUIV01000010.1"/>
</dbReference>
<dbReference type="AlphaFoldDB" id="A0A444VX73"/>